<feature type="compositionally biased region" description="Low complexity" evidence="4">
    <location>
        <begin position="940"/>
        <end position="953"/>
    </location>
</feature>
<evidence type="ECO:0000256" key="1">
    <source>
        <dbReference type="ARBA" id="ARBA00022553"/>
    </source>
</evidence>
<feature type="compositionally biased region" description="Polar residues" evidence="4">
    <location>
        <begin position="609"/>
        <end position="618"/>
    </location>
</feature>
<feature type="compositionally biased region" description="Basic residues" evidence="4">
    <location>
        <begin position="470"/>
        <end position="479"/>
    </location>
</feature>
<feature type="region of interest" description="Disordered" evidence="4">
    <location>
        <begin position="219"/>
        <end position="242"/>
    </location>
</feature>
<evidence type="ECO:0000259" key="5">
    <source>
        <dbReference type="PROSITE" id="PS50961"/>
    </source>
</evidence>
<dbReference type="SUPFAM" id="SSF54928">
    <property type="entry name" value="RNA-binding domain, RBD"/>
    <property type="match status" value="1"/>
</dbReference>
<feature type="compositionally biased region" description="Polar residues" evidence="4">
    <location>
        <begin position="674"/>
        <end position="695"/>
    </location>
</feature>
<evidence type="ECO:0000256" key="4">
    <source>
        <dbReference type="SAM" id="MobiDB-lite"/>
    </source>
</evidence>
<feature type="compositionally biased region" description="Basic and acidic residues" evidence="4">
    <location>
        <begin position="978"/>
        <end position="994"/>
    </location>
</feature>
<dbReference type="InterPro" id="IPR006630">
    <property type="entry name" value="La_HTH"/>
</dbReference>
<dbReference type="GO" id="GO:0003730">
    <property type="term" value="F:mRNA 3'-UTR binding"/>
    <property type="evidence" value="ECO:0007669"/>
    <property type="project" value="TreeGrafter"/>
</dbReference>
<gene>
    <name evidence="6" type="ORF">OXX778_LOCUS7943</name>
</gene>
<dbReference type="OrthoDB" id="10046764at2759"/>
<feature type="region of interest" description="Disordered" evidence="4">
    <location>
        <begin position="470"/>
        <end position="508"/>
    </location>
</feature>
<feature type="compositionally biased region" description="Polar residues" evidence="4">
    <location>
        <begin position="967"/>
        <end position="977"/>
    </location>
</feature>
<sequence length="1100" mass="122642">MSDQQFQIHQSDEIIRSELLKTLEYYFSSKNLSKDDYLLSQMDDDYYVPLDEIAKFNKIKNLTNDINVIKEVIKQSSQLELDPDTNNKVRSINGKLGGTFQTKLTNKQIIQTPPPSLSSSSSSQQQQQQRSVLILREVSPEATYEKIIQLFENKEPMCPACEKCESAGNDSWYVTFCNEDQAQRALQYLKGEVQFFMDRPIKARIKAHAMPRSNTSGIGFNQMNLTPSSTPPPPPSSLSQPSIQLQNTTPIQLPISPHNNNNNQTFIQPQVYTPTIAFIPAPQFNQINSPSNQAASIIIQANHPHHPGYEYAPALFQPPNWPAQPIIPSNSNVYITADLNQPINSVSPLPTEDKSQIENQNLNTSSSNGSVQSSPSTLILSNTNSPKSVNNTLNQFVSNSQNNFSKTAPSNYAFHTVNASPSNSPALISQYPNYNPTNHHTILTNPNHAHYTTAPNLPHGHFIIQANLNHHHHHHHHQQQHNFHNNNTNNNQSSGNNHHPSPHTLNQQFYQPGNFNHFANQGHFSSLNINTPSNLSFEVDQKSFNHQIQVPITLPFHTGQQNNSFGSNQPNQPTAPAFAFFYNSSLPPHPIQSSSNPNIIYNPILPGTQHPNQQIGLVQSNSNQTSSSSNNNNNNTNTNTVQFPSSSSSLSSSPKPSTNNNNTQQSNQRRPNTSVDSSKNNNNTNQKYTGQRSKFNNQSTHSSSNITINNNNNTTLNRNHNHYQNSTNTTHYQHSYTNNLSFYESNSSSGISTSSALSSQSNTPIQQNSNFNKNNHHEHNNVQTDDLIKRNKSPLIINSDLSFPPLNSSSSSSSSSSASSTSSSSSTASSMTPSTNNSKNVTISLQNLPVNKQKNENQEAPIDPAIISCYKSADFIPNSPTIIKSNTIIDSKSHDSKKATSETLANILNQTNEYKNSSEKHFNNNNNSFHQRNKYDSYQRNPRINSSNRNSNNMKKVSNDSNRHMRVSNSNQNINSDQYHDHNNMRRKNYDSRHHNNKNLNSENTHKISISISANEQLSFMNSPSAPSTPGQGNEEEIVNCLNSCWNKKLTFAEIVQKAGSSASPSPTLMNKLNNTDTNENLENALEYNSTLNQTIITTD</sequence>
<reference evidence="6" key="1">
    <citation type="submission" date="2021-02" db="EMBL/GenBank/DDBJ databases">
        <authorList>
            <person name="Nowell W R."/>
        </authorList>
    </citation>
    <scope>NUCLEOTIDE SEQUENCE</scope>
    <source>
        <strain evidence="6">Ploen Becks lab</strain>
    </source>
</reference>
<feature type="domain" description="HTH La-type RNA-binding" evidence="5">
    <location>
        <begin position="9"/>
        <end position="98"/>
    </location>
</feature>
<dbReference type="InterPro" id="IPR045180">
    <property type="entry name" value="La_dom_prot"/>
</dbReference>
<dbReference type="InterPro" id="IPR058699">
    <property type="entry name" value="RRM_LARP4/4B"/>
</dbReference>
<feature type="region of interest" description="Disordered" evidence="4">
    <location>
        <begin position="799"/>
        <end position="840"/>
    </location>
</feature>
<feature type="compositionally biased region" description="Polar residues" evidence="4">
    <location>
        <begin position="723"/>
        <end position="732"/>
    </location>
</feature>
<dbReference type="GO" id="GO:0010494">
    <property type="term" value="C:cytoplasmic stress granule"/>
    <property type="evidence" value="ECO:0007669"/>
    <property type="project" value="TreeGrafter"/>
</dbReference>
<keyword evidence="1" id="KW-0597">Phosphoprotein</keyword>
<evidence type="ECO:0000256" key="2">
    <source>
        <dbReference type="ARBA" id="ARBA00022884"/>
    </source>
</evidence>
<feature type="compositionally biased region" description="Polar residues" evidence="4">
    <location>
        <begin position="831"/>
        <end position="840"/>
    </location>
</feature>
<dbReference type="Pfam" id="PF05383">
    <property type="entry name" value="La"/>
    <property type="match status" value="1"/>
</dbReference>
<dbReference type="AlphaFoldDB" id="A0A813UPK0"/>
<dbReference type="InterPro" id="IPR036390">
    <property type="entry name" value="WH_DNA-bd_sf"/>
</dbReference>
<dbReference type="EMBL" id="CAJNOC010001054">
    <property type="protein sequence ID" value="CAF0830568.1"/>
    <property type="molecule type" value="Genomic_DNA"/>
</dbReference>
<organism evidence="6 7">
    <name type="scientific">Brachionus calyciflorus</name>
    <dbReference type="NCBI Taxonomy" id="104777"/>
    <lineage>
        <taxon>Eukaryota</taxon>
        <taxon>Metazoa</taxon>
        <taxon>Spiralia</taxon>
        <taxon>Gnathifera</taxon>
        <taxon>Rotifera</taxon>
        <taxon>Eurotatoria</taxon>
        <taxon>Monogononta</taxon>
        <taxon>Pseudotrocha</taxon>
        <taxon>Ploima</taxon>
        <taxon>Brachionidae</taxon>
        <taxon>Brachionus</taxon>
    </lineage>
</organism>
<protein>
    <recommendedName>
        <fullName evidence="5">HTH La-type RNA-binding domain-containing protein</fullName>
    </recommendedName>
</protein>
<dbReference type="SUPFAM" id="SSF46785">
    <property type="entry name" value="Winged helix' DNA-binding domain"/>
    <property type="match status" value="1"/>
</dbReference>
<feature type="region of interest" description="Disordered" evidence="4">
    <location>
        <begin position="745"/>
        <end position="779"/>
    </location>
</feature>
<dbReference type="Pfam" id="PF26088">
    <property type="entry name" value="RRM_LARP4"/>
    <property type="match status" value="1"/>
</dbReference>
<feature type="region of interest" description="Disordered" evidence="4">
    <location>
        <begin position="917"/>
        <end position="1005"/>
    </location>
</feature>
<feature type="compositionally biased region" description="Low complexity" evidence="4">
    <location>
        <begin position="619"/>
        <end position="673"/>
    </location>
</feature>
<dbReference type="PANTHER" id="PTHR22792">
    <property type="entry name" value="LUPUS LA PROTEIN-RELATED"/>
    <property type="match status" value="1"/>
</dbReference>
<dbReference type="InterPro" id="IPR035979">
    <property type="entry name" value="RBD_domain_sf"/>
</dbReference>
<feature type="compositionally biased region" description="Low complexity" evidence="4">
    <location>
        <begin position="480"/>
        <end position="499"/>
    </location>
</feature>
<evidence type="ECO:0000313" key="7">
    <source>
        <dbReference type="Proteomes" id="UP000663879"/>
    </source>
</evidence>
<dbReference type="Proteomes" id="UP000663879">
    <property type="component" value="Unassembled WGS sequence"/>
</dbReference>
<proteinExistence type="predicted"/>
<dbReference type="SMART" id="SM00715">
    <property type="entry name" value="LA"/>
    <property type="match status" value="1"/>
</dbReference>
<evidence type="ECO:0000256" key="3">
    <source>
        <dbReference type="PROSITE-ProRule" id="PRU00332"/>
    </source>
</evidence>
<feature type="compositionally biased region" description="Low complexity" evidence="4">
    <location>
        <begin position="696"/>
        <end position="718"/>
    </location>
</feature>
<dbReference type="GO" id="GO:0045727">
    <property type="term" value="P:positive regulation of translation"/>
    <property type="evidence" value="ECO:0007669"/>
    <property type="project" value="TreeGrafter"/>
</dbReference>
<name>A0A813UPK0_9BILA</name>
<feature type="region of interest" description="Disordered" evidence="4">
    <location>
        <begin position="593"/>
        <end position="732"/>
    </location>
</feature>
<keyword evidence="7" id="KW-1185">Reference proteome</keyword>
<dbReference type="CDD" id="cd07323">
    <property type="entry name" value="LAM"/>
    <property type="match status" value="1"/>
</dbReference>
<comment type="caution">
    <text evidence="6">The sequence shown here is derived from an EMBL/GenBank/DDBJ whole genome shotgun (WGS) entry which is preliminary data.</text>
</comment>
<feature type="compositionally biased region" description="Low complexity" evidence="4">
    <location>
        <begin position="808"/>
        <end position="830"/>
    </location>
</feature>
<dbReference type="InterPro" id="IPR036388">
    <property type="entry name" value="WH-like_DNA-bd_sf"/>
</dbReference>
<dbReference type="PROSITE" id="PS50961">
    <property type="entry name" value="HTH_LA"/>
    <property type="match status" value="1"/>
</dbReference>
<keyword evidence="2 3" id="KW-0694">RNA-binding</keyword>
<dbReference type="PANTHER" id="PTHR22792:SF131">
    <property type="entry name" value="LA-RELATED PROTEIN LARP4B"/>
    <property type="match status" value="1"/>
</dbReference>
<accession>A0A813UPK0</accession>
<dbReference type="GO" id="GO:0005829">
    <property type="term" value="C:cytosol"/>
    <property type="evidence" value="ECO:0007669"/>
    <property type="project" value="TreeGrafter"/>
</dbReference>
<feature type="compositionally biased region" description="Low complexity" evidence="4">
    <location>
        <begin position="745"/>
        <end position="761"/>
    </location>
</feature>
<evidence type="ECO:0000313" key="6">
    <source>
        <dbReference type="EMBL" id="CAF0830568.1"/>
    </source>
</evidence>
<dbReference type="Gene3D" id="1.10.10.10">
    <property type="entry name" value="Winged helix-like DNA-binding domain superfamily/Winged helix DNA-binding domain"/>
    <property type="match status" value="1"/>
</dbReference>